<protein>
    <submittedName>
        <fullName evidence="1">Uncharacterized protein</fullName>
    </submittedName>
</protein>
<proteinExistence type="predicted"/>
<gene>
    <name evidence="1" type="ORF">NWE54_07470</name>
</gene>
<accession>A0A9E7ZZ55</accession>
<organism evidence="1">
    <name type="scientific">Bosea sp. NBC_00436</name>
    <dbReference type="NCBI Taxonomy" id="2969620"/>
    <lineage>
        <taxon>Bacteria</taxon>
        <taxon>Pseudomonadati</taxon>
        <taxon>Pseudomonadota</taxon>
        <taxon>Alphaproteobacteria</taxon>
        <taxon>Hyphomicrobiales</taxon>
        <taxon>Boseaceae</taxon>
        <taxon>Bosea</taxon>
    </lineage>
</organism>
<reference evidence="1" key="1">
    <citation type="submission" date="2022-08" db="EMBL/GenBank/DDBJ databases">
        <title>Complete Genome Sequences of 2 Bosea sp. soil isolates.</title>
        <authorList>
            <person name="Alvarez Arevalo M."/>
            <person name="Sterndorff E.B."/>
            <person name="Faurdal D."/>
            <person name="Joergensen T.S."/>
            <person name="Weber T."/>
        </authorList>
    </citation>
    <scope>NUCLEOTIDE SEQUENCE</scope>
    <source>
        <strain evidence="1">NBC_00436</strain>
    </source>
</reference>
<dbReference type="AlphaFoldDB" id="A0A9E7ZZ55"/>
<dbReference type="EMBL" id="CP102774">
    <property type="protein sequence ID" value="UZF88621.1"/>
    <property type="molecule type" value="Genomic_DNA"/>
</dbReference>
<sequence>MSEVPAFGGNGPRRVWLKAFWGFGPWEDGYLGFTKPGARDRFPGARDRFIDNHQPGDLVLIYGADNELTAALDRRQALGFLEVVPDPITDRERMSEAGLARKIEMGCEDRWTYAVPVRRAWRVTRRIDVKHLAPETYTPSRARVIASMGELVRDHEADAILQLPVVQVSVFGEPPVGEAGAEQQMLEALRPSQGITPSFGKREVEFVDRPSKLYMLRYNGDAAALLGRDRFEVGKKIIVKIGYAADPDVRCSSHNAHLPVAKRPHWTIHRISKAFPSAMPAKEAEDAMKAAFAGAFESLGGEFFLGEEAKLDTAFATASASTAFRIKAVS</sequence>
<evidence type="ECO:0000313" key="1">
    <source>
        <dbReference type="EMBL" id="UZF88621.1"/>
    </source>
</evidence>
<name>A0A9E7ZZ55_9HYPH</name>